<dbReference type="PANTHER" id="PTHR20855">
    <property type="entry name" value="ADIPOR/PROGESTIN RECEPTOR-RELATED"/>
    <property type="match status" value="1"/>
</dbReference>
<dbReference type="PANTHER" id="PTHR20855:SF108">
    <property type="entry name" value="HEPTAHELICAL TRANSMEMBRANE PROTEIN 3"/>
    <property type="match status" value="1"/>
</dbReference>
<dbReference type="RefSeq" id="XP_010450937.1">
    <property type="nucleotide sequence ID" value="XM_010452635.2"/>
</dbReference>
<comment type="subcellular location">
    <subcellularLocation>
        <location evidence="1">Membrane</location>
        <topology evidence="1">Multi-pass membrane protein</topology>
    </subcellularLocation>
</comment>
<dbReference type="InterPro" id="IPR011009">
    <property type="entry name" value="Kinase-like_dom_sf"/>
</dbReference>
<reference evidence="7" key="1">
    <citation type="journal article" date="1997" name="Nucleic Acids Res.">
        <title>tRNAscan-SE: a program for improved detection of transfer RNA genes in genomic sequence.</title>
        <authorList>
            <person name="Lowe T.M."/>
            <person name="Eddy S.R."/>
        </authorList>
    </citation>
    <scope>NUCLEOTIDE SEQUENCE [LARGE SCALE GENOMIC DNA]</scope>
    <source>
        <strain evidence="7">r\DH55</strain>
    </source>
</reference>
<sequence>MQILLDVVIVSNSVTSTSKVMTEESQLQHSQVEHQLRREVEIQSHLRHPNILMLYGYFYDQVISISILGLLAIITLLSPALSSPRFRANLSLAMGSSAVIPATHALCLYWDHPNVFIALGYEIATGLSYALGAAFYVSRVPERWKPGGFDMAGHSHQIFHVFVVFGALAHCVTTLFIIDFVRASPSCGI</sequence>
<keyword evidence="7" id="KW-1185">Reference proteome</keyword>
<evidence type="ECO:0000313" key="8">
    <source>
        <dbReference type="RefSeq" id="XP_010450936.1"/>
    </source>
</evidence>
<evidence type="ECO:0000313" key="7">
    <source>
        <dbReference type="Proteomes" id="UP000694864"/>
    </source>
</evidence>
<dbReference type="InterPro" id="IPR004254">
    <property type="entry name" value="AdipoR/HlyIII-related"/>
</dbReference>
<feature type="transmembrane region" description="Helical" evidence="6">
    <location>
        <begin position="57"/>
        <end position="78"/>
    </location>
</feature>
<feature type="transmembrane region" description="Helical" evidence="6">
    <location>
        <begin position="158"/>
        <end position="178"/>
    </location>
</feature>
<keyword evidence="3 6" id="KW-1133">Transmembrane helix</keyword>
<keyword evidence="2 6" id="KW-0812">Transmembrane</keyword>
<dbReference type="RefSeq" id="XP_010450936.1">
    <property type="nucleotide sequence ID" value="XM_010452634.2"/>
</dbReference>
<evidence type="ECO:0000256" key="5">
    <source>
        <dbReference type="ARBA" id="ARBA00023136"/>
    </source>
</evidence>
<dbReference type="SUPFAM" id="SSF56112">
    <property type="entry name" value="Protein kinase-like (PK-like)"/>
    <property type="match status" value="1"/>
</dbReference>
<name>A0ABM0V587_CAMSA</name>
<evidence type="ECO:0000256" key="6">
    <source>
        <dbReference type="SAM" id="Phobius"/>
    </source>
</evidence>
<evidence type="ECO:0000256" key="4">
    <source>
        <dbReference type="ARBA" id="ARBA00023016"/>
    </source>
</evidence>
<evidence type="ECO:0000256" key="1">
    <source>
        <dbReference type="ARBA" id="ARBA00004141"/>
    </source>
</evidence>
<evidence type="ECO:0000256" key="3">
    <source>
        <dbReference type="ARBA" id="ARBA00022989"/>
    </source>
</evidence>
<reference evidence="8 9" key="3">
    <citation type="submission" date="2025-05" db="UniProtKB">
        <authorList>
            <consortium name="RefSeq"/>
        </authorList>
    </citation>
    <scope>IDENTIFICATION</scope>
    <source>
        <tissue evidence="8 9">Leaf</tissue>
    </source>
</reference>
<dbReference type="Gene3D" id="3.30.200.20">
    <property type="entry name" value="Phosphorylase Kinase, domain 1"/>
    <property type="match status" value="1"/>
</dbReference>
<organism evidence="7 9">
    <name type="scientific">Camelina sativa</name>
    <name type="common">False flax</name>
    <name type="synonym">Myagrum sativum</name>
    <dbReference type="NCBI Taxonomy" id="90675"/>
    <lineage>
        <taxon>Eukaryota</taxon>
        <taxon>Viridiplantae</taxon>
        <taxon>Streptophyta</taxon>
        <taxon>Embryophyta</taxon>
        <taxon>Tracheophyta</taxon>
        <taxon>Spermatophyta</taxon>
        <taxon>Magnoliopsida</taxon>
        <taxon>eudicotyledons</taxon>
        <taxon>Gunneridae</taxon>
        <taxon>Pentapetalae</taxon>
        <taxon>rosids</taxon>
        <taxon>malvids</taxon>
        <taxon>Brassicales</taxon>
        <taxon>Brassicaceae</taxon>
        <taxon>Camelineae</taxon>
        <taxon>Camelina</taxon>
    </lineage>
</organism>
<keyword evidence="5 6" id="KW-0472">Membrane</keyword>
<protein>
    <submittedName>
        <fullName evidence="8 9">Heptahelical transmembrane protein 3-like isoform X1</fullName>
    </submittedName>
</protein>
<dbReference type="Proteomes" id="UP000694864">
    <property type="component" value="Chromosome 12"/>
</dbReference>
<proteinExistence type="predicted"/>
<accession>A0ABM0V587</accession>
<feature type="transmembrane region" description="Helical" evidence="6">
    <location>
        <begin position="116"/>
        <end position="137"/>
    </location>
</feature>
<dbReference type="GeneID" id="104733024"/>
<feature type="transmembrane region" description="Helical" evidence="6">
    <location>
        <begin position="90"/>
        <end position="110"/>
    </location>
</feature>
<reference evidence="7" key="2">
    <citation type="journal article" date="2014" name="Nat. Commun.">
        <title>The emerging biofuel crop Camelina sativa retains a highly undifferentiated hexaploid genome structure.</title>
        <authorList>
            <person name="Kagale S."/>
            <person name="Koh C."/>
            <person name="Nixon J."/>
            <person name="Bollina V."/>
            <person name="Clarke W.E."/>
            <person name="Tuteja R."/>
            <person name="Spillane C."/>
            <person name="Robinson S.J."/>
            <person name="Links M.G."/>
            <person name="Clarke C."/>
            <person name="Higgins E.E."/>
            <person name="Huebert T."/>
            <person name="Sharpe A.G."/>
            <person name="Parkin I.A."/>
        </authorList>
    </citation>
    <scope>NUCLEOTIDE SEQUENCE [LARGE SCALE GENOMIC DNA]</scope>
    <source>
        <strain evidence="7">r\DH55</strain>
    </source>
</reference>
<dbReference type="Pfam" id="PF03006">
    <property type="entry name" value="HlyIII"/>
    <property type="match status" value="1"/>
</dbReference>
<keyword evidence="4" id="KW-0346">Stress response</keyword>
<evidence type="ECO:0000313" key="9">
    <source>
        <dbReference type="RefSeq" id="XP_010450937.1"/>
    </source>
</evidence>
<evidence type="ECO:0000256" key="2">
    <source>
        <dbReference type="ARBA" id="ARBA00022692"/>
    </source>
</evidence>
<gene>
    <name evidence="8 9" type="primary">LOC104733024</name>
</gene>